<keyword evidence="1" id="KW-0472">Membrane</keyword>
<dbReference type="Proteomes" id="UP001596004">
    <property type="component" value="Unassembled WGS sequence"/>
</dbReference>
<protein>
    <recommendedName>
        <fullName evidence="4">Nuclear transport factor 2 family protein</fullName>
    </recommendedName>
</protein>
<keyword evidence="3" id="KW-1185">Reference proteome</keyword>
<dbReference type="SUPFAM" id="SSF54427">
    <property type="entry name" value="NTF2-like"/>
    <property type="match status" value="1"/>
</dbReference>
<gene>
    <name evidence="2" type="ORF">ACFO60_33810</name>
</gene>
<comment type="caution">
    <text evidence="2">The sequence shown here is derived from an EMBL/GenBank/DDBJ whole genome shotgun (WGS) entry which is preliminary data.</text>
</comment>
<dbReference type="InterPro" id="IPR032710">
    <property type="entry name" value="NTF2-like_dom_sf"/>
</dbReference>
<evidence type="ECO:0000313" key="3">
    <source>
        <dbReference type="Proteomes" id="UP001596004"/>
    </source>
</evidence>
<dbReference type="EMBL" id="JBHSFP010000035">
    <property type="protein sequence ID" value="MFC4535767.1"/>
    <property type="molecule type" value="Genomic_DNA"/>
</dbReference>
<accession>A0ABV9CSU0</accession>
<reference evidence="3" key="1">
    <citation type="journal article" date="2019" name="Int. J. Syst. Evol. Microbiol.">
        <title>The Global Catalogue of Microorganisms (GCM) 10K type strain sequencing project: providing services to taxonomists for standard genome sequencing and annotation.</title>
        <authorList>
            <consortium name="The Broad Institute Genomics Platform"/>
            <consortium name="The Broad Institute Genome Sequencing Center for Infectious Disease"/>
            <person name="Wu L."/>
            <person name="Ma J."/>
        </authorList>
    </citation>
    <scope>NUCLEOTIDE SEQUENCE [LARGE SCALE GENOMIC DNA]</scope>
    <source>
        <strain evidence="3">CGMCC 4.7132</strain>
    </source>
</reference>
<keyword evidence="1" id="KW-1133">Transmembrane helix</keyword>
<name>A0ABV9CSU0_9ACTN</name>
<dbReference type="RefSeq" id="WP_380848969.1">
    <property type="nucleotide sequence ID" value="NZ_JBHSFP010000035.1"/>
</dbReference>
<evidence type="ECO:0000313" key="2">
    <source>
        <dbReference type="EMBL" id="MFC4535767.1"/>
    </source>
</evidence>
<sequence>MTYGPEDAGRTPISPAGRGRPWPLIVAAAGLLVAGAAGIAVYLVAGRAGGDEATIRRLTENFAVAVAREDQARIIGLLCAEEARGVVQDDDYDPDNHRVVSGRGTVSIRISDIQVAGDVASARVTHRSRSVSTLHFRREAGGWKVCAPAGER</sequence>
<organism evidence="2 3">
    <name type="scientific">Sphaerisporangium dianthi</name>
    <dbReference type="NCBI Taxonomy" id="1436120"/>
    <lineage>
        <taxon>Bacteria</taxon>
        <taxon>Bacillati</taxon>
        <taxon>Actinomycetota</taxon>
        <taxon>Actinomycetes</taxon>
        <taxon>Streptosporangiales</taxon>
        <taxon>Streptosporangiaceae</taxon>
        <taxon>Sphaerisporangium</taxon>
    </lineage>
</organism>
<proteinExistence type="predicted"/>
<evidence type="ECO:0000256" key="1">
    <source>
        <dbReference type="SAM" id="Phobius"/>
    </source>
</evidence>
<evidence type="ECO:0008006" key="4">
    <source>
        <dbReference type="Google" id="ProtNLM"/>
    </source>
</evidence>
<feature type="transmembrane region" description="Helical" evidence="1">
    <location>
        <begin position="22"/>
        <end position="45"/>
    </location>
</feature>
<keyword evidence="1" id="KW-0812">Transmembrane</keyword>